<protein>
    <recommendedName>
        <fullName evidence="3">Transmembrane protein</fullName>
    </recommendedName>
</protein>
<keyword evidence="2" id="KW-1185">Reference proteome</keyword>
<dbReference type="Proteomes" id="UP001151760">
    <property type="component" value="Unassembled WGS sequence"/>
</dbReference>
<reference evidence="1" key="1">
    <citation type="journal article" date="2022" name="Int. J. Mol. Sci.">
        <title>Draft Genome of Tanacetum Coccineum: Genomic Comparison of Closely Related Tanacetum-Family Plants.</title>
        <authorList>
            <person name="Yamashiro T."/>
            <person name="Shiraishi A."/>
            <person name="Nakayama K."/>
            <person name="Satake H."/>
        </authorList>
    </citation>
    <scope>NUCLEOTIDE SEQUENCE</scope>
</reference>
<organism evidence="1 2">
    <name type="scientific">Tanacetum coccineum</name>
    <dbReference type="NCBI Taxonomy" id="301880"/>
    <lineage>
        <taxon>Eukaryota</taxon>
        <taxon>Viridiplantae</taxon>
        <taxon>Streptophyta</taxon>
        <taxon>Embryophyta</taxon>
        <taxon>Tracheophyta</taxon>
        <taxon>Spermatophyta</taxon>
        <taxon>Magnoliopsida</taxon>
        <taxon>eudicotyledons</taxon>
        <taxon>Gunneridae</taxon>
        <taxon>Pentapetalae</taxon>
        <taxon>asterids</taxon>
        <taxon>campanulids</taxon>
        <taxon>Asterales</taxon>
        <taxon>Asteraceae</taxon>
        <taxon>Asteroideae</taxon>
        <taxon>Anthemideae</taxon>
        <taxon>Anthemidinae</taxon>
        <taxon>Tanacetum</taxon>
    </lineage>
</organism>
<sequence length="141" mass="16644">MRKKTLNKTHKYGLGTCVVLLRRCVHFSRMIDEKFRTLNVRLGGLEKTKERKECLQDVRNTKANGGCNSNVMRNKVNNGCVVENVLIECGGAFVRNVGNKKYKYKESTLNVTWHVGIIWRRFMWRKVYAWRRFEDKNDEDV</sequence>
<evidence type="ECO:0000313" key="2">
    <source>
        <dbReference type="Proteomes" id="UP001151760"/>
    </source>
</evidence>
<evidence type="ECO:0008006" key="3">
    <source>
        <dbReference type="Google" id="ProtNLM"/>
    </source>
</evidence>
<reference evidence="1" key="2">
    <citation type="submission" date="2022-01" db="EMBL/GenBank/DDBJ databases">
        <authorList>
            <person name="Yamashiro T."/>
            <person name="Shiraishi A."/>
            <person name="Satake H."/>
            <person name="Nakayama K."/>
        </authorList>
    </citation>
    <scope>NUCLEOTIDE SEQUENCE</scope>
</reference>
<evidence type="ECO:0000313" key="1">
    <source>
        <dbReference type="EMBL" id="GJT66048.1"/>
    </source>
</evidence>
<accession>A0ABQ5FT46</accession>
<dbReference type="EMBL" id="BQNB010017681">
    <property type="protein sequence ID" value="GJT66048.1"/>
    <property type="molecule type" value="Genomic_DNA"/>
</dbReference>
<proteinExistence type="predicted"/>
<gene>
    <name evidence="1" type="ORF">Tco_1017528</name>
</gene>
<name>A0ABQ5FT46_9ASTR</name>
<comment type="caution">
    <text evidence="1">The sequence shown here is derived from an EMBL/GenBank/DDBJ whole genome shotgun (WGS) entry which is preliminary data.</text>
</comment>